<dbReference type="Gene3D" id="3.90.960.10">
    <property type="entry name" value="YbaK/aminoacyl-tRNA synthetase-associated domain"/>
    <property type="match status" value="1"/>
</dbReference>
<reference evidence="6 7" key="1">
    <citation type="submission" date="2018-06" db="EMBL/GenBank/DDBJ databases">
        <authorList>
            <consortium name="Pathogen Informatics"/>
            <person name="Doyle S."/>
        </authorList>
    </citation>
    <scope>NUCLEOTIDE SEQUENCE [LARGE SCALE GENOMIC DNA]</scope>
    <source>
        <strain evidence="6 7">NCTC13093</strain>
    </source>
</reference>
<comment type="similarity">
    <text evidence="1 4">Belongs to the prolyl-tRNA editing family. YbaK/EbsC subfamily.</text>
</comment>
<keyword evidence="7" id="KW-1185">Reference proteome</keyword>
<dbReference type="InterPro" id="IPR007214">
    <property type="entry name" value="YbaK/aa-tRNA-synth-assoc-dom"/>
</dbReference>
<dbReference type="Pfam" id="PF04073">
    <property type="entry name" value="tRNA_edit"/>
    <property type="match status" value="1"/>
</dbReference>
<evidence type="ECO:0000259" key="5">
    <source>
        <dbReference type="Pfam" id="PF04073"/>
    </source>
</evidence>
<accession>A0A2X0VC30</accession>
<dbReference type="GO" id="GO:0002161">
    <property type="term" value="F:aminoacyl-tRNA deacylase activity"/>
    <property type="evidence" value="ECO:0007669"/>
    <property type="project" value="InterPro"/>
</dbReference>
<evidence type="ECO:0000256" key="2">
    <source>
        <dbReference type="ARBA" id="ARBA00022917"/>
    </source>
</evidence>
<dbReference type="GO" id="GO:0016829">
    <property type="term" value="F:lyase activity"/>
    <property type="evidence" value="ECO:0007669"/>
    <property type="project" value="UniProtKB-KW"/>
</dbReference>
<keyword evidence="3 4" id="KW-0456">Lyase</keyword>
<dbReference type="PANTHER" id="PTHR30411:SF0">
    <property type="entry name" value="CYS-TRNA(PRO)_CYS-TRNA(CYS) DEACYLASE YBAK"/>
    <property type="match status" value="1"/>
</dbReference>
<evidence type="ECO:0000256" key="3">
    <source>
        <dbReference type="ARBA" id="ARBA00023239"/>
    </source>
</evidence>
<dbReference type="GO" id="GO:0006412">
    <property type="term" value="P:translation"/>
    <property type="evidence" value="ECO:0007669"/>
    <property type="project" value="UniProtKB-KW"/>
</dbReference>
<proteinExistence type="inferred from homology"/>
<gene>
    <name evidence="6" type="primary">ybaK</name>
    <name evidence="6" type="ORF">NCTC13093_02154</name>
</gene>
<dbReference type="OrthoDB" id="9809296at2"/>
<dbReference type="InterPro" id="IPR036754">
    <property type="entry name" value="YbaK/aa-tRNA-synt-asso_dom_sf"/>
</dbReference>
<dbReference type="NCBIfam" id="TIGR00011">
    <property type="entry name" value="YbaK_EbsC"/>
    <property type="match status" value="1"/>
</dbReference>
<sequence>MITPAQTFLNKNKIPYTTYEYDCSVDHDFGRFAASALQIDPNRVFKTIMLHQDKTYVTCIVPVNAMISLKNLARACKIKKLEMTDQATASKITGYVIGGISPFGQKRKTMVVLNDSALNYDEILVSGGRRGFSVGVNPHDLIKALDALCADITEHADAS</sequence>
<evidence type="ECO:0000256" key="4">
    <source>
        <dbReference type="PIRNR" id="PIRNR006181"/>
    </source>
</evidence>
<dbReference type="CDD" id="cd00002">
    <property type="entry name" value="YbaK_deacylase"/>
    <property type="match status" value="1"/>
</dbReference>
<protein>
    <recommendedName>
        <fullName evidence="4">Cys-tRNA(Pro)/Cys-tRNA(Cys) deacylase</fullName>
        <ecNumber evidence="4">4.2.-.-</ecNumber>
    </recommendedName>
</protein>
<dbReference type="EC" id="4.2.-.-" evidence="4"/>
<evidence type="ECO:0000256" key="1">
    <source>
        <dbReference type="ARBA" id="ARBA00009798"/>
    </source>
</evidence>
<dbReference type="InterPro" id="IPR004369">
    <property type="entry name" value="Prolyl-tRNA_editing_YbaK/EbsC"/>
</dbReference>
<dbReference type="EMBL" id="UAPV01000001">
    <property type="protein sequence ID" value="SPT70736.1"/>
    <property type="molecule type" value="Genomic_DNA"/>
</dbReference>
<dbReference type="Proteomes" id="UP000250086">
    <property type="component" value="Unassembled WGS sequence"/>
</dbReference>
<keyword evidence="2 4" id="KW-0648">Protein biosynthesis</keyword>
<evidence type="ECO:0000313" key="7">
    <source>
        <dbReference type="Proteomes" id="UP000250086"/>
    </source>
</evidence>
<dbReference type="SUPFAM" id="SSF55826">
    <property type="entry name" value="YbaK/ProRS associated domain"/>
    <property type="match status" value="1"/>
</dbReference>
<name>A0A2X0VC30_9GAMM</name>
<organism evidence="6 7">
    <name type="scientific">Anaerobiospirillum thomasii</name>
    <dbReference type="NCBI Taxonomy" id="179995"/>
    <lineage>
        <taxon>Bacteria</taxon>
        <taxon>Pseudomonadati</taxon>
        <taxon>Pseudomonadota</taxon>
        <taxon>Gammaproteobacteria</taxon>
        <taxon>Aeromonadales</taxon>
        <taxon>Succinivibrionaceae</taxon>
        <taxon>Anaerobiospirillum</taxon>
    </lineage>
</organism>
<dbReference type="PIRSF" id="PIRSF006181">
    <property type="entry name" value="EbsC_YbaK"/>
    <property type="match status" value="1"/>
</dbReference>
<evidence type="ECO:0000313" key="6">
    <source>
        <dbReference type="EMBL" id="SPT70736.1"/>
    </source>
</evidence>
<feature type="domain" description="YbaK/aminoacyl-tRNA synthetase-associated" evidence="5">
    <location>
        <begin position="33"/>
        <end position="143"/>
    </location>
</feature>
<dbReference type="PANTHER" id="PTHR30411">
    <property type="entry name" value="CYTOPLASMIC PROTEIN"/>
    <property type="match status" value="1"/>
</dbReference>
<dbReference type="AlphaFoldDB" id="A0A2X0VC30"/>